<dbReference type="EMBL" id="QRBI01000120">
    <property type="protein sequence ID" value="RMC07634.1"/>
    <property type="molecule type" value="Genomic_DNA"/>
</dbReference>
<feature type="region of interest" description="Disordered" evidence="1">
    <location>
        <begin position="144"/>
        <end position="168"/>
    </location>
</feature>
<dbReference type="AlphaFoldDB" id="A0A3M0K8G6"/>
<feature type="compositionally biased region" description="Basic and acidic residues" evidence="1">
    <location>
        <begin position="159"/>
        <end position="168"/>
    </location>
</feature>
<organism evidence="2 3">
    <name type="scientific">Hirundo rustica rustica</name>
    <dbReference type="NCBI Taxonomy" id="333673"/>
    <lineage>
        <taxon>Eukaryota</taxon>
        <taxon>Metazoa</taxon>
        <taxon>Chordata</taxon>
        <taxon>Craniata</taxon>
        <taxon>Vertebrata</taxon>
        <taxon>Euteleostomi</taxon>
        <taxon>Archelosauria</taxon>
        <taxon>Archosauria</taxon>
        <taxon>Dinosauria</taxon>
        <taxon>Saurischia</taxon>
        <taxon>Theropoda</taxon>
        <taxon>Coelurosauria</taxon>
        <taxon>Aves</taxon>
        <taxon>Neognathae</taxon>
        <taxon>Neoaves</taxon>
        <taxon>Telluraves</taxon>
        <taxon>Australaves</taxon>
        <taxon>Passeriformes</taxon>
        <taxon>Sylvioidea</taxon>
        <taxon>Hirundinidae</taxon>
        <taxon>Hirundo</taxon>
    </lineage>
</organism>
<gene>
    <name evidence="2" type="ORF">DUI87_17110</name>
</gene>
<sequence>MITGMEHLSCQESLGESVVSSTMWPPSNYIYCLKKNSWQFTEGSACTGLCWHYQILPLTWVFHTVASIPVFLIDQDTASPVFSHLLSDGYSLSTKNTLVASSALLWPLLNAETAQCAADFVFLFILNLNFIFVVASPPKDLDLKDPEHNVPTQKMSQQELRRSDPKRTCGDVAFSVHE</sequence>
<evidence type="ECO:0000256" key="1">
    <source>
        <dbReference type="SAM" id="MobiDB-lite"/>
    </source>
</evidence>
<keyword evidence="3" id="KW-1185">Reference proteome</keyword>
<dbReference type="Proteomes" id="UP000269221">
    <property type="component" value="Unassembled WGS sequence"/>
</dbReference>
<evidence type="ECO:0000313" key="3">
    <source>
        <dbReference type="Proteomes" id="UP000269221"/>
    </source>
</evidence>
<reference evidence="2 3" key="1">
    <citation type="submission" date="2018-07" db="EMBL/GenBank/DDBJ databases">
        <title>A high quality draft genome assembly of the barn swallow (H. rustica rustica).</title>
        <authorList>
            <person name="Formenti G."/>
            <person name="Chiara M."/>
            <person name="Poveda L."/>
            <person name="Francoijs K.-J."/>
            <person name="Bonisoli-Alquati A."/>
            <person name="Canova L."/>
            <person name="Gianfranceschi L."/>
            <person name="Horner D.S."/>
            <person name="Saino N."/>
        </authorList>
    </citation>
    <scope>NUCLEOTIDE SEQUENCE [LARGE SCALE GENOMIC DNA]</scope>
    <source>
        <strain evidence="2">Chelidonia</strain>
        <tissue evidence="2">Blood</tissue>
    </source>
</reference>
<name>A0A3M0K8G6_HIRRU</name>
<protein>
    <submittedName>
        <fullName evidence="2">Uncharacterized protein</fullName>
    </submittedName>
</protein>
<accession>A0A3M0K8G6</accession>
<comment type="caution">
    <text evidence="2">The sequence shown here is derived from an EMBL/GenBank/DDBJ whole genome shotgun (WGS) entry which is preliminary data.</text>
</comment>
<proteinExistence type="predicted"/>
<evidence type="ECO:0000313" key="2">
    <source>
        <dbReference type="EMBL" id="RMC07634.1"/>
    </source>
</evidence>